<reference evidence="1 2" key="1">
    <citation type="submission" date="2019-03" db="EMBL/GenBank/DDBJ databases">
        <title>Genomic Encyclopedia of Archaeal and Bacterial Type Strains, Phase II (KMG-II): from individual species to whole genera.</title>
        <authorList>
            <person name="Goeker M."/>
        </authorList>
    </citation>
    <scope>NUCLEOTIDE SEQUENCE [LARGE SCALE GENOMIC DNA]</scope>
    <source>
        <strain evidence="1 2">DSM 15235</strain>
    </source>
</reference>
<organism evidence="1 2">
    <name type="scientific">Chryseobacterium daecheongense</name>
    <dbReference type="NCBI Taxonomy" id="192389"/>
    <lineage>
        <taxon>Bacteria</taxon>
        <taxon>Pseudomonadati</taxon>
        <taxon>Bacteroidota</taxon>
        <taxon>Flavobacteriia</taxon>
        <taxon>Flavobacteriales</taxon>
        <taxon>Weeksellaceae</taxon>
        <taxon>Chryseobacterium group</taxon>
        <taxon>Chryseobacterium</taxon>
    </lineage>
</organism>
<evidence type="ECO:0008006" key="3">
    <source>
        <dbReference type="Google" id="ProtNLM"/>
    </source>
</evidence>
<name>A0ABY2FZ86_9FLAO</name>
<dbReference type="RefSeq" id="WP_134197373.1">
    <property type="nucleotide sequence ID" value="NZ_RJTX01000001.1"/>
</dbReference>
<sequence length="192" mass="22491">MKSIFSLSLCVLLSMNAFSQKKEALSSKDKAVAEHFKNDYKKKNYKRFEGKITEKDKLFQFDDKIIYYDKSDKITALLLKEGLIYPQLLTDYQMQKFLDETEDKTQKRFLKLQKDPKAGFDVSGIKLSNTTEVPSLSTNPNIKRFKIQCRDNRISSTLTYFIELSNKDANDKTSLEDFIKKSKLTYIYQRPE</sequence>
<evidence type="ECO:0000313" key="1">
    <source>
        <dbReference type="EMBL" id="TDX95096.1"/>
    </source>
</evidence>
<proteinExistence type="predicted"/>
<protein>
    <recommendedName>
        <fullName evidence="3">Outer membrane lipoprotein carrier protein LolA</fullName>
    </recommendedName>
</protein>
<dbReference type="EMBL" id="SOQW01000001">
    <property type="protein sequence ID" value="TDX95096.1"/>
    <property type="molecule type" value="Genomic_DNA"/>
</dbReference>
<accession>A0ABY2FZ86</accession>
<dbReference type="Proteomes" id="UP000295709">
    <property type="component" value="Unassembled WGS sequence"/>
</dbReference>
<evidence type="ECO:0000313" key="2">
    <source>
        <dbReference type="Proteomes" id="UP000295709"/>
    </source>
</evidence>
<comment type="caution">
    <text evidence="1">The sequence shown here is derived from an EMBL/GenBank/DDBJ whole genome shotgun (WGS) entry which is preliminary data.</text>
</comment>
<keyword evidence="2" id="KW-1185">Reference proteome</keyword>
<gene>
    <name evidence="1" type="ORF">BCF50_0872</name>
</gene>